<comment type="caution">
    <text evidence="2">The sequence shown here is derived from an EMBL/GenBank/DDBJ whole genome shotgun (WGS) entry which is preliminary data.</text>
</comment>
<feature type="transmembrane region" description="Helical" evidence="1">
    <location>
        <begin position="84"/>
        <end position="104"/>
    </location>
</feature>
<evidence type="ECO:0000313" key="2">
    <source>
        <dbReference type="EMBL" id="KAL0952945.1"/>
    </source>
</evidence>
<name>A0ABR3JCV3_9AGAR</name>
<sequence length="193" mass="22109">MSPIPDSQSELARMNLDNGFFTSIWRFIMGVFSALNTFLDHAASGIEQAVAQTGEVLKNFFTYLANYPLHAFHAVDHLLKSHPYLSLLVLSLIFFGPVLLLLPLIIFEELVLMVAYNAAISLHGLFLHGRPSRWYRELRRPHFRQRDSVFHKCQLYTEAYNRKTTENRPLLVFRVICAAVAVYVVVLLAISWA</sequence>
<keyword evidence="1" id="KW-1133">Transmembrane helix</keyword>
<dbReference type="EMBL" id="JASNQZ010000010">
    <property type="protein sequence ID" value="KAL0952945.1"/>
    <property type="molecule type" value="Genomic_DNA"/>
</dbReference>
<proteinExistence type="predicted"/>
<feature type="transmembrane region" description="Helical" evidence="1">
    <location>
        <begin position="110"/>
        <end position="129"/>
    </location>
</feature>
<keyword evidence="1" id="KW-0472">Membrane</keyword>
<accession>A0ABR3JCV3</accession>
<keyword evidence="3" id="KW-1185">Reference proteome</keyword>
<feature type="transmembrane region" description="Helical" evidence="1">
    <location>
        <begin position="171"/>
        <end position="192"/>
    </location>
</feature>
<evidence type="ECO:0000256" key="1">
    <source>
        <dbReference type="SAM" id="Phobius"/>
    </source>
</evidence>
<dbReference type="Proteomes" id="UP001556367">
    <property type="component" value="Unassembled WGS sequence"/>
</dbReference>
<feature type="transmembrane region" description="Helical" evidence="1">
    <location>
        <begin position="20"/>
        <end position="39"/>
    </location>
</feature>
<protein>
    <submittedName>
        <fullName evidence="2">Uncharacterized protein</fullName>
    </submittedName>
</protein>
<keyword evidence="1" id="KW-0812">Transmembrane</keyword>
<reference evidence="3" key="1">
    <citation type="submission" date="2024-06" db="EMBL/GenBank/DDBJ databases">
        <title>Multi-omics analyses provide insights into the biosynthesis of the anticancer antibiotic pleurotin in Hohenbuehelia grisea.</title>
        <authorList>
            <person name="Weaver J.A."/>
            <person name="Alberti F."/>
        </authorList>
    </citation>
    <scope>NUCLEOTIDE SEQUENCE [LARGE SCALE GENOMIC DNA]</scope>
    <source>
        <strain evidence="3">T-177</strain>
    </source>
</reference>
<evidence type="ECO:0000313" key="3">
    <source>
        <dbReference type="Proteomes" id="UP001556367"/>
    </source>
</evidence>
<gene>
    <name evidence="2" type="ORF">HGRIS_007159</name>
</gene>
<organism evidence="2 3">
    <name type="scientific">Hohenbuehelia grisea</name>
    <dbReference type="NCBI Taxonomy" id="104357"/>
    <lineage>
        <taxon>Eukaryota</taxon>
        <taxon>Fungi</taxon>
        <taxon>Dikarya</taxon>
        <taxon>Basidiomycota</taxon>
        <taxon>Agaricomycotina</taxon>
        <taxon>Agaricomycetes</taxon>
        <taxon>Agaricomycetidae</taxon>
        <taxon>Agaricales</taxon>
        <taxon>Pleurotineae</taxon>
        <taxon>Pleurotaceae</taxon>
        <taxon>Hohenbuehelia</taxon>
    </lineage>
</organism>